<evidence type="ECO:0000313" key="2">
    <source>
        <dbReference type="Proteomes" id="UP000017429"/>
    </source>
</evidence>
<sequence>MTKEQLKEFNGENGKPAYIGYKGKVYDLSKSDFWTGGRHMGRFQAGEDLTNSIDMSPHGEQNIFRFEEVDILEDGTTQETNTETVVPDSESMLSDMDKKMMAKRQWYKKNHPHPKIIHFSIGMFGMAFFVQVLAAVLGGKSGSFLAATSLVATAFGTLFLIPAIASGALSFYINYNGFANSILKKKMIGSVVLLITGVAAVLIGKMELTAAGHILGAGDTLVSFLKYNPLKSIYSIFTVINMAVVTFIASNGGKITWPQDKK</sequence>
<accession>V2QFV6</accession>
<dbReference type="Pfam" id="PF00173">
    <property type="entry name" value="Cyt-b5"/>
    <property type="match status" value="1"/>
</dbReference>
<dbReference type="InterPro" id="IPR036400">
    <property type="entry name" value="Cyt_B5-like_heme/steroid_sf"/>
</dbReference>
<dbReference type="Gene3D" id="3.10.120.10">
    <property type="entry name" value="Cytochrome b5-like heme/steroid binding domain"/>
    <property type="match status" value="1"/>
</dbReference>
<evidence type="ECO:0000313" key="1">
    <source>
        <dbReference type="EMBL" id="USF23616.1"/>
    </source>
</evidence>
<proteinExistence type="predicted"/>
<dbReference type="AlphaFoldDB" id="V2QFV6"/>
<protein>
    <submittedName>
        <fullName evidence="1">Uncharacterized protein</fullName>
    </submittedName>
</protein>
<dbReference type="EMBL" id="CP097562">
    <property type="protein sequence ID" value="USF23616.1"/>
    <property type="molecule type" value="Genomic_DNA"/>
</dbReference>
<keyword evidence="2" id="KW-1185">Reference proteome</keyword>
<dbReference type="SUPFAM" id="SSF55856">
    <property type="entry name" value="Cytochrome b5-like heme/steroid binding domain"/>
    <property type="match status" value="1"/>
</dbReference>
<dbReference type="Proteomes" id="UP000017429">
    <property type="component" value="Chromosome"/>
</dbReference>
<dbReference type="SMART" id="SM01117">
    <property type="entry name" value="Cyt-b5"/>
    <property type="match status" value="1"/>
</dbReference>
<organism evidence="1 2">
    <name type="scientific">Mucispirillum schaedleri ASF457</name>
    <dbReference type="NCBI Taxonomy" id="1379858"/>
    <lineage>
        <taxon>Bacteria</taxon>
        <taxon>Pseudomonadati</taxon>
        <taxon>Deferribacterota</taxon>
        <taxon>Deferribacteres</taxon>
        <taxon>Deferribacterales</taxon>
        <taxon>Mucispirillaceae</taxon>
        <taxon>Mucispirillum</taxon>
    </lineage>
</organism>
<dbReference type="InterPro" id="IPR001199">
    <property type="entry name" value="Cyt_B5-like_heme/steroid-bd"/>
</dbReference>
<gene>
    <name evidence="1" type="ORF">N508_000681</name>
</gene>
<reference evidence="1" key="2">
    <citation type="submission" date="2022-05" db="EMBL/GenBank/DDBJ databases">
        <authorList>
            <person name="Proctor A.L."/>
            <person name="Phillips G.J."/>
            <person name="Wannemuehler M.J."/>
        </authorList>
    </citation>
    <scope>NUCLEOTIDE SEQUENCE</scope>
    <source>
        <strain evidence="1">ASF457</strain>
    </source>
</reference>
<name>V2QFV6_9BACT</name>
<dbReference type="KEGG" id="msch:N508_000681"/>
<dbReference type="eggNOG" id="COG4892">
    <property type="taxonomic scope" value="Bacteria"/>
</dbReference>
<dbReference type="RefSeq" id="WP_023274989.1">
    <property type="nucleotide sequence ID" value="NZ_CP097562.1"/>
</dbReference>
<reference evidence="1" key="1">
    <citation type="journal article" date="2014" name="Genome Announc.">
        <title>Draft genome sequences of the altered schaedler flora, a defined bacterial community from gnotobiotic mice.</title>
        <authorList>
            <person name="Wannemuehler M.J."/>
            <person name="Overstreet A.M."/>
            <person name="Ward D.V."/>
            <person name="Phillips G.J."/>
        </authorList>
    </citation>
    <scope>NUCLEOTIDE SEQUENCE</scope>
    <source>
        <strain evidence="1">ASF457</strain>
    </source>
</reference>
<reference evidence="1" key="3">
    <citation type="submission" date="2022-06" db="EMBL/GenBank/DDBJ databases">
        <title>Resources to Facilitate Use of the Altered Schaedler Flora (ASF) Mouse Model to Study Microbiome Function.</title>
        <authorList>
            <person name="Proctor A."/>
            <person name="Parvinroo S."/>
            <person name="Richie T."/>
            <person name="Jia X."/>
            <person name="Lee S.T.M."/>
            <person name="Karp P.D."/>
            <person name="Paley S."/>
            <person name="Kostic A.D."/>
            <person name="Pierre J.F."/>
            <person name="Wannemuehler M.J."/>
            <person name="Phillips G.J."/>
        </authorList>
    </citation>
    <scope>NUCLEOTIDE SEQUENCE</scope>
    <source>
        <strain evidence="1">ASF457</strain>
    </source>
</reference>
<dbReference type="OrthoDB" id="9785263at2"/>